<evidence type="ECO:0000313" key="3">
    <source>
        <dbReference type="Proteomes" id="UP000037510"/>
    </source>
</evidence>
<gene>
    <name evidence="2" type="ORF">OBRU01_02046</name>
</gene>
<dbReference type="EMBL" id="JTDY01000135">
    <property type="protein sequence ID" value="KOB78673.1"/>
    <property type="molecule type" value="Genomic_DNA"/>
</dbReference>
<proteinExistence type="predicted"/>
<evidence type="ECO:0000256" key="1">
    <source>
        <dbReference type="SAM" id="MobiDB-lite"/>
    </source>
</evidence>
<feature type="region of interest" description="Disordered" evidence="1">
    <location>
        <begin position="511"/>
        <end position="531"/>
    </location>
</feature>
<organism evidence="2 3">
    <name type="scientific">Operophtera brumata</name>
    <name type="common">Winter moth</name>
    <name type="synonym">Phalaena brumata</name>
    <dbReference type="NCBI Taxonomy" id="104452"/>
    <lineage>
        <taxon>Eukaryota</taxon>
        <taxon>Metazoa</taxon>
        <taxon>Ecdysozoa</taxon>
        <taxon>Arthropoda</taxon>
        <taxon>Hexapoda</taxon>
        <taxon>Insecta</taxon>
        <taxon>Pterygota</taxon>
        <taxon>Neoptera</taxon>
        <taxon>Endopterygota</taxon>
        <taxon>Lepidoptera</taxon>
        <taxon>Glossata</taxon>
        <taxon>Ditrysia</taxon>
        <taxon>Geometroidea</taxon>
        <taxon>Geometridae</taxon>
        <taxon>Larentiinae</taxon>
        <taxon>Operophtera</taxon>
    </lineage>
</organism>
<feature type="non-terminal residue" evidence="2">
    <location>
        <position position="615"/>
    </location>
</feature>
<accession>A0A0L7LT86</accession>
<protein>
    <submittedName>
        <fullName evidence="2">Uncharacterized protein</fullName>
    </submittedName>
</protein>
<name>A0A0L7LT86_OPEBR</name>
<reference evidence="2 3" key="1">
    <citation type="journal article" date="2015" name="Genome Biol. Evol.">
        <title>The genome of winter moth (Operophtera brumata) provides a genomic perspective on sexual dimorphism and phenology.</title>
        <authorList>
            <person name="Derks M.F."/>
            <person name="Smit S."/>
            <person name="Salis L."/>
            <person name="Schijlen E."/>
            <person name="Bossers A."/>
            <person name="Mateman C."/>
            <person name="Pijl A.S."/>
            <person name="de Ridder D."/>
            <person name="Groenen M.A."/>
            <person name="Visser M.E."/>
            <person name="Megens H.J."/>
        </authorList>
    </citation>
    <scope>NUCLEOTIDE SEQUENCE [LARGE SCALE GENOMIC DNA]</scope>
    <source>
        <strain evidence="2">WM2013NL</strain>
        <tissue evidence="2">Head and thorax</tissue>
    </source>
</reference>
<feature type="compositionally biased region" description="Low complexity" evidence="1">
    <location>
        <begin position="35"/>
        <end position="46"/>
    </location>
</feature>
<dbReference type="AlphaFoldDB" id="A0A0L7LT86"/>
<dbReference type="Proteomes" id="UP000037510">
    <property type="component" value="Unassembled WGS sequence"/>
</dbReference>
<comment type="caution">
    <text evidence="2">The sequence shown here is derived from an EMBL/GenBank/DDBJ whole genome shotgun (WGS) entry which is preliminary data.</text>
</comment>
<feature type="region of interest" description="Disordered" evidence="1">
    <location>
        <begin position="1"/>
        <end position="76"/>
    </location>
</feature>
<keyword evidence="3" id="KW-1185">Reference proteome</keyword>
<feature type="compositionally biased region" description="Polar residues" evidence="1">
    <location>
        <begin position="54"/>
        <end position="73"/>
    </location>
</feature>
<evidence type="ECO:0000313" key="2">
    <source>
        <dbReference type="EMBL" id="KOB78673.1"/>
    </source>
</evidence>
<sequence>MDTGSDTFHSQDTPNSDSDDPENIRTPQVLRLTAPDPQDSNSTQSSDSDDFENALQNPGDTGLTEPTNKTSTPRPVYKQDISTLSSDSDEPGNILRSPEVLRLSEPGLVESHNDSLETKMFTPYIDSPETIPKKHIDIKIRHINHIESETQAENHIYGSEIQTIDQIDPEIQPINHIDPEIRTIKQSDPKIRTINHIDPEIRPIKHIDSEIQPKNNINSEIQPKNNIDGSEIRTINQIDPEIRPMNQSNQEIRPINHINSEIQPKSHIDGSEIRTLNLIDPEIQPINQSDPEIRTINDIDPESRPINQSDPEIRTINHIDPESRPINQSDPVIRTINHIDPEIRTINQSDPVIRTINHIDPDPFRPQNLGISPPKFSSTLTLTTSHPLMGLGSPEDYPDLIPKRIHRVEDDKELSLSSIEDERHTNGFYSQQRNTSKNNLYFSENFVTAESHVLSDSLDQPPDVTRVKVERKKLVPNMEKDHPHWILGRNFEGIKIDCARKTPQSISDLDSLSDASLESDEEPVQRGVEPQCEPRTCDPQLCDQICSDDEDTKCSKSTNTVSYSDTIPEYSAAEELSNERAWLSVRDGQRRVCDMKVGGHRVALGHYPGVLSRGG</sequence>
<feature type="compositionally biased region" description="Polar residues" evidence="1">
    <location>
        <begin position="1"/>
        <end position="16"/>
    </location>
</feature>